<sequence>MTFATDPLSHGPIPPEGVITFGFELALLAHALAKTPTPTRGQGLVQRILACLPTDPRCALTPAQVGKLLPDAAGRTVSSYVCALAQSGRAQRVGQPGHQRYYRQP</sequence>
<dbReference type="AlphaFoldDB" id="A0A7D5SCI0"/>
<evidence type="ECO:0000313" key="1">
    <source>
        <dbReference type="EMBL" id="QLH50257.1"/>
    </source>
</evidence>
<organism evidence="1 2">
    <name type="scientific">Candidatus Accumulibacter cognatus</name>
    <dbReference type="NCBI Taxonomy" id="2954383"/>
    <lineage>
        <taxon>Bacteria</taxon>
        <taxon>Pseudomonadati</taxon>
        <taxon>Pseudomonadota</taxon>
        <taxon>Betaproteobacteria</taxon>
        <taxon>Candidatus Accumulibacter</taxon>
    </lineage>
</organism>
<dbReference type="KEGG" id="acog:HWD57_11040"/>
<gene>
    <name evidence="1" type="ORF">HWD57_11040</name>
</gene>
<dbReference type="EMBL" id="CP058708">
    <property type="protein sequence ID" value="QLH50257.1"/>
    <property type="molecule type" value="Genomic_DNA"/>
</dbReference>
<evidence type="ECO:0000313" key="2">
    <source>
        <dbReference type="Proteomes" id="UP000509684"/>
    </source>
</evidence>
<name>A0A7D5SCI0_9PROT</name>
<evidence type="ECO:0008006" key="3">
    <source>
        <dbReference type="Google" id="ProtNLM"/>
    </source>
</evidence>
<protein>
    <recommendedName>
        <fullName evidence="3">MarR family transcriptional regulator</fullName>
    </recommendedName>
</protein>
<proteinExistence type="predicted"/>
<reference evidence="1 2" key="1">
    <citation type="journal article" date="2019" name="Microbiome">
        <title>Annotated bacterial chromosomes from frame-shift-corrected long-read metagenomic data.</title>
        <authorList>
            <person name="Arumugam K."/>
            <person name="Bagci C."/>
            <person name="Bessarab I."/>
            <person name="Beier S."/>
            <person name="Buchfink B."/>
            <person name="Gorska A."/>
            <person name="Qiu G."/>
            <person name="Huson D.H."/>
            <person name="Williams R.B.H."/>
        </authorList>
    </citation>
    <scope>NUCLEOTIDE SEQUENCE [LARGE SCALE GENOMIC DNA]</scope>
    <source>
        <strain evidence="1">SSA1</strain>
    </source>
</reference>
<dbReference type="Proteomes" id="UP000509684">
    <property type="component" value="Chromosome"/>
</dbReference>
<accession>A0A7D5SCI0</accession>